<name>A0A1H0A5S0_9ACTN</name>
<evidence type="ECO:0000256" key="1">
    <source>
        <dbReference type="SAM" id="MobiDB-lite"/>
    </source>
</evidence>
<organism evidence="2 3">
    <name type="scientific">Geodermatophilus siccatus</name>
    <dbReference type="NCBI Taxonomy" id="1137991"/>
    <lineage>
        <taxon>Bacteria</taxon>
        <taxon>Bacillati</taxon>
        <taxon>Actinomycetota</taxon>
        <taxon>Actinomycetes</taxon>
        <taxon>Geodermatophilales</taxon>
        <taxon>Geodermatophilaceae</taxon>
        <taxon>Geodermatophilus</taxon>
    </lineage>
</organism>
<accession>A0A1H0A5S0</accession>
<keyword evidence="3" id="KW-1185">Reference proteome</keyword>
<gene>
    <name evidence="2" type="ORF">SAMN05660642_04488</name>
</gene>
<proteinExistence type="predicted"/>
<reference evidence="3" key="1">
    <citation type="submission" date="2016-10" db="EMBL/GenBank/DDBJ databases">
        <authorList>
            <person name="Varghese N."/>
            <person name="Submissions S."/>
        </authorList>
    </citation>
    <scope>NUCLEOTIDE SEQUENCE [LARGE SCALE GENOMIC DNA]</scope>
    <source>
        <strain evidence="3">DSM 45419</strain>
    </source>
</reference>
<dbReference type="EMBL" id="FNHE01000015">
    <property type="protein sequence ID" value="SDN28086.1"/>
    <property type="molecule type" value="Genomic_DNA"/>
</dbReference>
<sequence>MTRARWAAHLWTATRRPQGCTADARPPGEHPGHGDHDRGRPLALRELLLQGDRHPDGHDAEGMAAVLAARDPAVDGSGGATRALLSALAAAWERGWQPADVVHSVRRRCGWTSCASWAP</sequence>
<feature type="region of interest" description="Disordered" evidence="1">
    <location>
        <begin position="15"/>
        <end position="40"/>
    </location>
</feature>
<protein>
    <submittedName>
        <fullName evidence="2">Uncharacterized protein</fullName>
    </submittedName>
</protein>
<dbReference type="Proteomes" id="UP000198680">
    <property type="component" value="Unassembled WGS sequence"/>
</dbReference>
<evidence type="ECO:0000313" key="3">
    <source>
        <dbReference type="Proteomes" id="UP000198680"/>
    </source>
</evidence>
<dbReference type="AlphaFoldDB" id="A0A1H0A5S0"/>
<dbReference type="STRING" id="1137991.SAMN05660642_04488"/>
<feature type="compositionally biased region" description="Basic and acidic residues" evidence="1">
    <location>
        <begin position="26"/>
        <end position="40"/>
    </location>
</feature>
<evidence type="ECO:0000313" key="2">
    <source>
        <dbReference type="EMBL" id="SDN28086.1"/>
    </source>
</evidence>